<accession>A0AAV1GXP6</accession>
<sequence>MQIGSRDTDSNYKVLIRIQEPGPQAPPGAAAQARPTSGQPSPPPGPETTACN</sequence>
<reference evidence="2" key="1">
    <citation type="submission" date="2023-08" db="EMBL/GenBank/DDBJ databases">
        <authorList>
            <person name="Alioto T."/>
            <person name="Alioto T."/>
            <person name="Gomez Garrido J."/>
        </authorList>
    </citation>
    <scope>NUCLEOTIDE SEQUENCE</scope>
</reference>
<name>A0AAV1GXP6_XYRNO</name>
<feature type="compositionally biased region" description="Basic and acidic residues" evidence="1">
    <location>
        <begin position="1"/>
        <end position="10"/>
    </location>
</feature>
<feature type="region of interest" description="Disordered" evidence="1">
    <location>
        <begin position="1"/>
        <end position="52"/>
    </location>
</feature>
<protein>
    <submittedName>
        <fullName evidence="2">Uncharacterized protein</fullName>
    </submittedName>
</protein>
<organism evidence="2 3">
    <name type="scientific">Xyrichtys novacula</name>
    <name type="common">Pearly razorfish</name>
    <name type="synonym">Hemipteronotus novacula</name>
    <dbReference type="NCBI Taxonomy" id="13765"/>
    <lineage>
        <taxon>Eukaryota</taxon>
        <taxon>Metazoa</taxon>
        <taxon>Chordata</taxon>
        <taxon>Craniata</taxon>
        <taxon>Vertebrata</taxon>
        <taxon>Euteleostomi</taxon>
        <taxon>Actinopterygii</taxon>
        <taxon>Neopterygii</taxon>
        <taxon>Teleostei</taxon>
        <taxon>Neoteleostei</taxon>
        <taxon>Acanthomorphata</taxon>
        <taxon>Eupercaria</taxon>
        <taxon>Labriformes</taxon>
        <taxon>Labridae</taxon>
        <taxon>Xyrichtys</taxon>
    </lineage>
</organism>
<dbReference type="AlphaFoldDB" id="A0AAV1GXP6"/>
<evidence type="ECO:0000313" key="2">
    <source>
        <dbReference type="EMBL" id="CAJ1078575.1"/>
    </source>
</evidence>
<gene>
    <name evidence="2" type="ORF">XNOV1_A033097</name>
</gene>
<dbReference type="Proteomes" id="UP001178508">
    <property type="component" value="Chromosome 18"/>
</dbReference>
<proteinExistence type="predicted"/>
<evidence type="ECO:0000313" key="3">
    <source>
        <dbReference type="Proteomes" id="UP001178508"/>
    </source>
</evidence>
<feature type="compositionally biased region" description="Low complexity" evidence="1">
    <location>
        <begin position="27"/>
        <end position="39"/>
    </location>
</feature>
<evidence type="ECO:0000256" key="1">
    <source>
        <dbReference type="SAM" id="MobiDB-lite"/>
    </source>
</evidence>
<dbReference type="EMBL" id="OY660881">
    <property type="protein sequence ID" value="CAJ1078575.1"/>
    <property type="molecule type" value="Genomic_DNA"/>
</dbReference>
<keyword evidence="3" id="KW-1185">Reference proteome</keyword>